<dbReference type="OrthoDB" id="122964at2157"/>
<dbReference type="PANTHER" id="PTHR43656:SF2">
    <property type="entry name" value="BINDING OXIDOREDUCTASE, PUTATIVE (AFU_ORTHOLOGUE AFUA_2G08260)-RELATED"/>
    <property type="match status" value="1"/>
</dbReference>
<protein>
    <submittedName>
        <fullName evidence="4">NADH-dependent flavin oxidoreductase</fullName>
    </submittedName>
</protein>
<dbReference type="EMBL" id="CP011266">
    <property type="protein sequence ID" value="ALT67972.1"/>
    <property type="molecule type" value="Genomic_DNA"/>
</dbReference>
<evidence type="ECO:0000313" key="4">
    <source>
        <dbReference type="EMBL" id="ALT67972.1"/>
    </source>
</evidence>
<gene>
    <name evidence="4" type="ORF">sm9_0163</name>
</gene>
<dbReference type="GeneID" id="26735143"/>
<dbReference type="InterPro" id="IPR001155">
    <property type="entry name" value="OxRdtase_FMN_N"/>
</dbReference>
<dbReference type="InterPro" id="IPR051799">
    <property type="entry name" value="NADH_flavin_oxidoreductase"/>
</dbReference>
<dbReference type="InterPro" id="IPR013785">
    <property type="entry name" value="Aldolase_TIM"/>
</dbReference>
<dbReference type="AlphaFoldDB" id="A0A0U3CUF2"/>
<accession>A0A0U3CUF2</accession>
<dbReference type="GO" id="GO:0016491">
    <property type="term" value="F:oxidoreductase activity"/>
    <property type="evidence" value="ECO:0007669"/>
    <property type="project" value="UniProtKB-KW"/>
</dbReference>
<organism evidence="4 5">
    <name type="scientific">Methanobrevibacter millerae</name>
    <dbReference type="NCBI Taxonomy" id="230361"/>
    <lineage>
        <taxon>Archaea</taxon>
        <taxon>Methanobacteriati</taxon>
        <taxon>Methanobacteriota</taxon>
        <taxon>Methanomada group</taxon>
        <taxon>Methanobacteria</taxon>
        <taxon>Methanobacteriales</taxon>
        <taxon>Methanobacteriaceae</taxon>
        <taxon>Methanobrevibacter</taxon>
    </lineage>
</organism>
<evidence type="ECO:0000256" key="2">
    <source>
        <dbReference type="ARBA" id="ARBA00023002"/>
    </source>
</evidence>
<proteinExistence type="predicted"/>
<keyword evidence="5" id="KW-1185">Reference proteome</keyword>
<dbReference type="KEGG" id="mmil:sm9_0163"/>
<dbReference type="PATRIC" id="fig|230361.4.peg.164"/>
<dbReference type="PANTHER" id="PTHR43656">
    <property type="entry name" value="BINDING OXIDOREDUCTASE, PUTATIVE (AFU_ORTHOLOGUE AFUA_2G08260)-RELATED"/>
    <property type="match status" value="1"/>
</dbReference>
<keyword evidence="2" id="KW-0560">Oxidoreductase</keyword>
<dbReference type="RefSeq" id="WP_058738332.1">
    <property type="nucleotide sequence ID" value="NZ_CP011266.1"/>
</dbReference>
<dbReference type="Gene3D" id="3.20.20.70">
    <property type="entry name" value="Aldolase class I"/>
    <property type="match status" value="1"/>
</dbReference>
<dbReference type="SUPFAM" id="SSF51395">
    <property type="entry name" value="FMN-linked oxidoreductases"/>
    <property type="match status" value="1"/>
</dbReference>
<keyword evidence="1" id="KW-0285">Flavoprotein</keyword>
<feature type="domain" description="NADH:flavin oxidoreductase/NADH oxidase N-terminal" evidence="3">
    <location>
        <begin position="4"/>
        <end position="307"/>
    </location>
</feature>
<sequence>MKDIFDKCKFGEFNLNSRIIRTGAWERQTEDGGFLSEEVFDRYEKMAKSGVGLILSEMFAFDPKDRFYEYSTNINYRGFIKDYKQITDICHNHDVPILGQLAFFYFDDGDNQKAEPNDLTIEGIRKLQAEVIMVAKKFSFAGFDGIQINMGNNFYLSRFTNPYFNQREDKYGGNTLNRLRIVLEIIQLIKKSIGFHVSCRINIEDVRNGGLTQEESMKMAKLLAENGADSIQITGRTISMKYDAAEKHVFLDYANKLAEEIDIPVILAGNLRDMKTMNNILNSSNVEFMSLSKPFVAEADFLAEWKENGEGTSRCKGCNNCYSKKESRCFQYED</sequence>
<dbReference type="Proteomes" id="UP000067738">
    <property type="component" value="Chromosome"/>
</dbReference>
<reference evidence="4 5" key="1">
    <citation type="submission" date="2015-04" db="EMBL/GenBank/DDBJ databases">
        <title>The complete genome sequence of the rumen methanogen Methanobrevibacter millerae SM9.</title>
        <authorList>
            <person name="Leahy S.C."/>
            <person name="Kelly W.J."/>
            <person name="Pacheco D.M."/>
            <person name="Li D."/>
            <person name="Altermann E."/>
            <person name="Attwood G.T."/>
        </authorList>
    </citation>
    <scope>NUCLEOTIDE SEQUENCE [LARGE SCALE GENOMIC DNA]</scope>
    <source>
        <strain evidence="4 5">SM9</strain>
    </source>
</reference>
<evidence type="ECO:0000256" key="1">
    <source>
        <dbReference type="ARBA" id="ARBA00022630"/>
    </source>
</evidence>
<evidence type="ECO:0000259" key="3">
    <source>
        <dbReference type="Pfam" id="PF00724"/>
    </source>
</evidence>
<evidence type="ECO:0000313" key="5">
    <source>
        <dbReference type="Proteomes" id="UP000067738"/>
    </source>
</evidence>
<dbReference type="Pfam" id="PF00724">
    <property type="entry name" value="Oxidored_FMN"/>
    <property type="match status" value="1"/>
</dbReference>
<name>A0A0U3CUF2_9EURY</name>
<dbReference type="GO" id="GO:0010181">
    <property type="term" value="F:FMN binding"/>
    <property type="evidence" value="ECO:0007669"/>
    <property type="project" value="InterPro"/>
</dbReference>